<dbReference type="AlphaFoldDB" id="A0A089PUK7"/>
<gene>
    <name evidence="2" type="ORF">JT31_03455</name>
</gene>
<evidence type="ECO:0000313" key="2">
    <source>
        <dbReference type="EMBL" id="AIR03693.1"/>
    </source>
</evidence>
<feature type="chain" id="PRO_5001848760" description="DUF4823 domain-containing protein" evidence="1">
    <location>
        <begin position="21"/>
        <end position="170"/>
    </location>
</feature>
<organism evidence="2 3">
    <name type="scientific">Cedecea neteri</name>
    <dbReference type="NCBI Taxonomy" id="158822"/>
    <lineage>
        <taxon>Bacteria</taxon>
        <taxon>Pseudomonadati</taxon>
        <taxon>Pseudomonadota</taxon>
        <taxon>Gammaproteobacteria</taxon>
        <taxon>Enterobacterales</taxon>
        <taxon>Enterobacteriaceae</taxon>
        <taxon>Cedecea</taxon>
    </lineage>
</organism>
<evidence type="ECO:0008006" key="4">
    <source>
        <dbReference type="Google" id="ProtNLM"/>
    </source>
</evidence>
<dbReference type="KEGG" id="cnt:JT31_03455"/>
<keyword evidence="3" id="KW-1185">Reference proteome</keyword>
<dbReference type="PROSITE" id="PS51257">
    <property type="entry name" value="PROKAR_LIPOPROTEIN"/>
    <property type="match status" value="1"/>
</dbReference>
<sequence length="170" mass="18733">MKRLLFVFAVVLLAGCSAKYSTNNVQKSTELLVKDLPVAVAKPTDGVYETHSYAGSGETTATVVKAAILRHSDSVSVYSDCEDLMCLKDKHTLSRGYYVVPQILHWEDRATQWSGIPDRIEIKISVYNAETNARVASTIISGKSKWATFGGDHPQDLLPVPINAWITSLY</sequence>
<dbReference type="OrthoDB" id="9811335at2"/>
<dbReference type="Proteomes" id="UP000029481">
    <property type="component" value="Chromosome"/>
</dbReference>
<dbReference type="RefSeq" id="WP_038473269.1">
    <property type="nucleotide sequence ID" value="NZ_CP009451.1"/>
</dbReference>
<reference evidence="2 3" key="1">
    <citation type="submission" date="2014-09" db="EMBL/GenBank/DDBJ databases">
        <title>Cedecea neteri SSMD04 Genome Sequencing.</title>
        <authorList>
            <person name="Tan J.-Y."/>
        </authorList>
    </citation>
    <scope>NUCLEOTIDE SEQUENCE [LARGE SCALE GENOMIC DNA]</scope>
    <source>
        <strain evidence="2 3">SSMD04</strain>
    </source>
</reference>
<accession>A0A089PUK7</accession>
<evidence type="ECO:0000256" key="1">
    <source>
        <dbReference type="SAM" id="SignalP"/>
    </source>
</evidence>
<dbReference type="Pfam" id="PF16105">
    <property type="entry name" value="DUF4823"/>
    <property type="match status" value="1"/>
</dbReference>
<proteinExistence type="predicted"/>
<dbReference type="EMBL" id="CP009451">
    <property type="protein sequence ID" value="AIR03693.1"/>
    <property type="molecule type" value="Genomic_DNA"/>
</dbReference>
<feature type="signal peptide" evidence="1">
    <location>
        <begin position="1"/>
        <end position="20"/>
    </location>
</feature>
<keyword evidence="1" id="KW-0732">Signal</keyword>
<dbReference type="InterPro" id="IPR032248">
    <property type="entry name" value="DUF4823"/>
</dbReference>
<name>A0A089PUK7_9ENTR</name>
<evidence type="ECO:0000313" key="3">
    <source>
        <dbReference type="Proteomes" id="UP000029481"/>
    </source>
</evidence>
<protein>
    <recommendedName>
        <fullName evidence="4">DUF4823 domain-containing protein</fullName>
    </recommendedName>
</protein>